<reference evidence="1" key="1">
    <citation type="submission" date="2021-08" db="EMBL/GenBank/DDBJ databases">
        <title>WGS assembly of Ceratopteris richardii.</title>
        <authorList>
            <person name="Marchant D.B."/>
            <person name="Chen G."/>
            <person name="Jenkins J."/>
            <person name="Shu S."/>
            <person name="Leebens-Mack J."/>
            <person name="Grimwood J."/>
            <person name="Schmutz J."/>
            <person name="Soltis P."/>
            <person name="Soltis D."/>
            <person name="Chen Z.-H."/>
        </authorList>
    </citation>
    <scope>NUCLEOTIDE SEQUENCE</scope>
    <source>
        <strain evidence="1">Whitten #5841</strain>
        <tissue evidence="1">Leaf</tissue>
    </source>
</reference>
<evidence type="ECO:0000313" key="1">
    <source>
        <dbReference type="EMBL" id="KAH7307246.1"/>
    </source>
</evidence>
<organism evidence="1 2">
    <name type="scientific">Ceratopteris richardii</name>
    <name type="common">Triangle waterfern</name>
    <dbReference type="NCBI Taxonomy" id="49495"/>
    <lineage>
        <taxon>Eukaryota</taxon>
        <taxon>Viridiplantae</taxon>
        <taxon>Streptophyta</taxon>
        <taxon>Embryophyta</taxon>
        <taxon>Tracheophyta</taxon>
        <taxon>Polypodiopsida</taxon>
        <taxon>Polypodiidae</taxon>
        <taxon>Polypodiales</taxon>
        <taxon>Pteridineae</taxon>
        <taxon>Pteridaceae</taxon>
        <taxon>Parkerioideae</taxon>
        <taxon>Ceratopteris</taxon>
    </lineage>
</organism>
<dbReference type="Proteomes" id="UP000825935">
    <property type="component" value="Chromosome 22"/>
</dbReference>
<accession>A0A8T2S510</accession>
<evidence type="ECO:0000313" key="2">
    <source>
        <dbReference type="Proteomes" id="UP000825935"/>
    </source>
</evidence>
<protein>
    <submittedName>
        <fullName evidence="1">Uncharacterized protein</fullName>
    </submittedName>
</protein>
<proteinExistence type="predicted"/>
<sequence>MPEGQKSPISHKTRANFNNYFKPTHRDHLLPQSQGKCPNTFGRGRCLAGLAPSLEASGQTPSPMRGWIDVLNYISSGDMEMMTVNLSRTVAKYVNHDLCL</sequence>
<comment type="caution">
    <text evidence="1">The sequence shown here is derived from an EMBL/GenBank/DDBJ whole genome shotgun (WGS) entry which is preliminary data.</text>
</comment>
<dbReference type="AlphaFoldDB" id="A0A8T2S510"/>
<keyword evidence="2" id="KW-1185">Reference proteome</keyword>
<name>A0A8T2S510_CERRI</name>
<gene>
    <name evidence="1" type="ORF">KP509_22G051500</name>
</gene>
<dbReference type="EMBL" id="CM035427">
    <property type="protein sequence ID" value="KAH7307246.1"/>
    <property type="molecule type" value="Genomic_DNA"/>
</dbReference>